<dbReference type="InterPro" id="IPR017938">
    <property type="entry name" value="Riboflavin_synthase-like_b-brl"/>
</dbReference>
<dbReference type="InterPro" id="IPR001433">
    <property type="entry name" value="OxRdtase_FAD/NAD-bd"/>
</dbReference>
<dbReference type="PANTHER" id="PTHR47354:SF5">
    <property type="entry name" value="PROTEIN RFBI"/>
    <property type="match status" value="1"/>
</dbReference>
<dbReference type="Pfam" id="PF00175">
    <property type="entry name" value="NAD_binding_1"/>
    <property type="match status" value="1"/>
</dbReference>
<dbReference type="InterPro" id="IPR039261">
    <property type="entry name" value="FNR_nucleotide-bd"/>
</dbReference>
<dbReference type="Pfam" id="PF00111">
    <property type="entry name" value="Fer2"/>
    <property type="match status" value="1"/>
</dbReference>
<dbReference type="PROSITE" id="PS00197">
    <property type="entry name" value="2FE2S_FER_1"/>
    <property type="match status" value="1"/>
</dbReference>
<evidence type="ECO:0000259" key="2">
    <source>
        <dbReference type="PROSITE" id="PS51384"/>
    </source>
</evidence>
<accession>A0A9X2B7D0</accession>
<dbReference type="InterPro" id="IPR006058">
    <property type="entry name" value="2Fe2S_fd_BS"/>
</dbReference>
<gene>
    <name evidence="3" type="ORF">MUY27_00610</name>
</gene>
<name>A0A9X2B7D0_9SPHI</name>
<dbReference type="AlphaFoldDB" id="A0A9X2B7D0"/>
<dbReference type="Pfam" id="PF00970">
    <property type="entry name" value="FAD_binding_6"/>
    <property type="match status" value="1"/>
</dbReference>
<dbReference type="GO" id="GO:0051537">
    <property type="term" value="F:2 iron, 2 sulfur cluster binding"/>
    <property type="evidence" value="ECO:0007669"/>
    <property type="project" value="InterPro"/>
</dbReference>
<sequence>MEQLQLIVSHIKKETHDTATFYFKQVNGERVSYQAGQFITLIFSHHHEEVRRSYSLSSSPDEELLSITVKRVANGEISRYMLGYVKPGDIINATVPAGRFVLPLTDRSGNIVYFAAGSGIVPIYSHVKFGLKYMPSVRFTLIYSSQSEKDVIFREQLNALQSQYPGRLKVYYHISDAGDRLNNQLLEKQVKQLTKGDFGDHWFYICGPFTYMRMVQLTLLYMGVSQERIRRENFVLETVPVITSLHNFPPKKIRIYFKGEWHDVLEGENQTILQTGLQNNLSLPYNCRGGVCATCVARCTNGKVEMVKNETLTPEELAKGFVLTCTAHALEDGTEIRFE</sequence>
<dbReference type="PANTHER" id="PTHR47354">
    <property type="entry name" value="NADH OXIDOREDUCTASE HCR"/>
    <property type="match status" value="1"/>
</dbReference>
<dbReference type="Gene3D" id="3.40.50.80">
    <property type="entry name" value="Nucleotide-binding domain of ferredoxin-NADP reductase (FNR) module"/>
    <property type="match status" value="1"/>
</dbReference>
<dbReference type="SUPFAM" id="SSF63380">
    <property type="entry name" value="Riboflavin synthase domain-like"/>
    <property type="match status" value="1"/>
</dbReference>
<feature type="domain" description="FAD-binding FR-type" evidence="2">
    <location>
        <begin position="1"/>
        <end position="103"/>
    </location>
</feature>
<evidence type="ECO:0000313" key="3">
    <source>
        <dbReference type="EMBL" id="MCJ8208186.1"/>
    </source>
</evidence>
<reference evidence="3" key="1">
    <citation type="submission" date="2022-04" db="EMBL/GenBank/DDBJ databases">
        <title>Mucilaginibacter sp. RS28 isolated from freshwater.</title>
        <authorList>
            <person name="Ko S.-R."/>
        </authorList>
    </citation>
    <scope>NUCLEOTIDE SEQUENCE</scope>
    <source>
        <strain evidence="3">RS28</strain>
    </source>
</reference>
<dbReference type="GO" id="GO:0016491">
    <property type="term" value="F:oxidoreductase activity"/>
    <property type="evidence" value="ECO:0007669"/>
    <property type="project" value="InterPro"/>
</dbReference>
<dbReference type="SUPFAM" id="SSF54292">
    <property type="entry name" value="2Fe-2S ferredoxin-like"/>
    <property type="match status" value="1"/>
</dbReference>
<dbReference type="Gene3D" id="3.10.20.30">
    <property type="match status" value="1"/>
</dbReference>
<comment type="caution">
    <text evidence="3">The sequence shown here is derived from an EMBL/GenBank/DDBJ whole genome shotgun (WGS) entry which is preliminary data.</text>
</comment>
<proteinExistence type="predicted"/>
<dbReference type="CDD" id="cd00207">
    <property type="entry name" value="fer2"/>
    <property type="match status" value="1"/>
</dbReference>
<dbReference type="InterPro" id="IPR008333">
    <property type="entry name" value="Cbr1-like_FAD-bd_dom"/>
</dbReference>
<dbReference type="InterPro" id="IPR050415">
    <property type="entry name" value="MRET"/>
</dbReference>
<keyword evidence="4" id="KW-1185">Reference proteome</keyword>
<dbReference type="CDD" id="cd06214">
    <property type="entry name" value="PA_degradation_oxidoreductase_like"/>
    <property type="match status" value="1"/>
</dbReference>
<dbReference type="PRINTS" id="PR00406">
    <property type="entry name" value="CYTB5RDTASE"/>
</dbReference>
<dbReference type="Gene3D" id="2.40.30.10">
    <property type="entry name" value="Translation factors"/>
    <property type="match status" value="1"/>
</dbReference>
<protein>
    <submittedName>
        <fullName evidence="3">Ferredoxin--NADP reductase</fullName>
    </submittedName>
</protein>
<dbReference type="InterPro" id="IPR036010">
    <property type="entry name" value="2Fe-2S_ferredoxin-like_sf"/>
</dbReference>
<organism evidence="3 4">
    <name type="scientific">Mucilaginibacter straminoryzae</name>
    <dbReference type="NCBI Taxonomy" id="2932774"/>
    <lineage>
        <taxon>Bacteria</taxon>
        <taxon>Pseudomonadati</taxon>
        <taxon>Bacteroidota</taxon>
        <taxon>Sphingobacteriia</taxon>
        <taxon>Sphingobacteriales</taxon>
        <taxon>Sphingobacteriaceae</taxon>
        <taxon>Mucilaginibacter</taxon>
    </lineage>
</organism>
<evidence type="ECO:0000313" key="4">
    <source>
        <dbReference type="Proteomes" id="UP001139450"/>
    </source>
</evidence>
<dbReference type="InterPro" id="IPR017927">
    <property type="entry name" value="FAD-bd_FR_type"/>
</dbReference>
<dbReference type="EMBL" id="JALJEJ010000001">
    <property type="protein sequence ID" value="MCJ8208186.1"/>
    <property type="molecule type" value="Genomic_DNA"/>
</dbReference>
<dbReference type="PROSITE" id="PS51085">
    <property type="entry name" value="2FE2S_FER_2"/>
    <property type="match status" value="1"/>
</dbReference>
<dbReference type="SUPFAM" id="SSF52343">
    <property type="entry name" value="Ferredoxin reductase-like, C-terminal NADP-linked domain"/>
    <property type="match status" value="1"/>
</dbReference>
<dbReference type="PROSITE" id="PS51384">
    <property type="entry name" value="FAD_FR"/>
    <property type="match status" value="1"/>
</dbReference>
<dbReference type="RefSeq" id="WP_245128021.1">
    <property type="nucleotide sequence ID" value="NZ_JALJEJ010000001.1"/>
</dbReference>
<evidence type="ECO:0000259" key="1">
    <source>
        <dbReference type="PROSITE" id="PS51085"/>
    </source>
</evidence>
<feature type="domain" description="2Fe-2S ferredoxin-type" evidence="1">
    <location>
        <begin position="251"/>
        <end position="339"/>
    </location>
</feature>
<dbReference type="Proteomes" id="UP001139450">
    <property type="component" value="Unassembled WGS sequence"/>
</dbReference>
<dbReference type="InterPro" id="IPR001041">
    <property type="entry name" value="2Fe-2S_ferredoxin-type"/>
</dbReference>
<dbReference type="InterPro" id="IPR012675">
    <property type="entry name" value="Beta-grasp_dom_sf"/>
</dbReference>